<dbReference type="InterPro" id="IPR058031">
    <property type="entry name" value="AAA_lid_NorR"/>
</dbReference>
<gene>
    <name evidence="8" type="ORF">NSPZN2_180004</name>
</gene>
<dbReference type="PROSITE" id="PS00676">
    <property type="entry name" value="SIGMA54_INTERACT_2"/>
    <property type="match status" value="1"/>
</dbReference>
<evidence type="ECO:0000256" key="4">
    <source>
        <dbReference type="ARBA" id="ARBA00023125"/>
    </source>
</evidence>
<dbReference type="SUPFAM" id="SSF52540">
    <property type="entry name" value="P-loop containing nucleoside triphosphate hydrolases"/>
    <property type="match status" value="1"/>
</dbReference>
<dbReference type="InterPro" id="IPR029016">
    <property type="entry name" value="GAF-like_dom_sf"/>
</dbReference>
<dbReference type="InterPro" id="IPR002078">
    <property type="entry name" value="Sigma_54_int"/>
</dbReference>
<evidence type="ECO:0000313" key="9">
    <source>
        <dbReference type="Proteomes" id="UP000675880"/>
    </source>
</evidence>
<evidence type="ECO:0000256" key="1">
    <source>
        <dbReference type="ARBA" id="ARBA00022741"/>
    </source>
</evidence>
<keyword evidence="1" id="KW-0547">Nucleotide-binding</keyword>
<evidence type="ECO:0000256" key="5">
    <source>
        <dbReference type="ARBA" id="ARBA00023159"/>
    </source>
</evidence>
<dbReference type="Gene3D" id="1.10.10.60">
    <property type="entry name" value="Homeodomain-like"/>
    <property type="match status" value="1"/>
</dbReference>
<sequence>MQNLAITYRTLLSVTNVLNSQRSRQSLFRAITEQLANVIRWERAGVTVYDLESDAFRFYAVETNLPKVVLRSDAMIPHAHSAVGWVYDHQRVHVRPHLQEERLFIEDESYLQEGLGRMINIPMMVQDACLGTLNIGSVEAGPPDPDDVDFLKQVATQIGFAIAHVNAYEEINCLREQLARENLYLTDELKATQDFGIVVGRSRAFEDVLRLARQAAPTTATVMITGETGTGKEVLARAIHEKSLRRERAFVRLNCAALPSGLIESELFGHERGAFTGADQRRIGRFELADGGTLFLDEIGELPLEAQAKLLRVLQDGLVDRVGGTKPVPVDVRVIAATNADLPAAIRDGRFRSDLYYRLNVFPIHMPPLRERPEDIPILARHFLRVHAQRLKRSCEDFDASAMERLVRYAWPGNVRELENIVERGLILCQERLLSLDSLMMSSPASPESSARRTLQDEERHHILRALTLLDWRIEGSGGAAEQLGLAPSTLRSRLNKLGIRRPSRT</sequence>
<dbReference type="InterPro" id="IPR003018">
    <property type="entry name" value="GAF"/>
</dbReference>
<dbReference type="Gene3D" id="3.40.50.300">
    <property type="entry name" value="P-loop containing nucleotide triphosphate hydrolases"/>
    <property type="match status" value="1"/>
</dbReference>
<organism evidence="8 9">
    <name type="scientific">Nitrospira defluvii</name>
    <dbReference type="NCBI Taxonomy" id="330214"/>
    <lineage>
        <taxon>Bacteria</taxon>
        <taxon>Pseudomonadati</taxon>
        <taxon>Nitrospirota</taxon>
        <taxon>Nitrospiria</taxon>
        <taxon>Nitrospirales</taxon>
        <taxon>Nitrospiraceae</taxon>
        <taxon>Nitrospira</taxon>
    </lineage>
</organism>
<dbReference type="CDD" id="cd00009">
    <property type="entry name" value="AAA"/>
    <property type="match status" value="1"/>
</dbReference>
<dbReference type="RefSeq" id="WP_213042154.1">
    <property type="nucleotide sequence ID" value="NZ_CAJNBJ010000010.1"/>
</dbReference>
<feature type="domain" description="Sigma-54 factor interaction" evidence="7">
    <location>
        <begin position="198"/>
        <end position="427"/>
    </location>
</feature>
<dbReference type="InterPro" id="IPR025944">
    <property type="entry name" value="Sigma_54_int_dom_CS"/>
</dbReference>
<dbReference type="SUPFAM" id="SSF46689">
    <property type="entry name" value="Homeodomain-like"/>
    <property type="match status" value="1"/>
</dbReference>
<evidence type="ECO:0000256" key="2">
    <source>
        <dbReference type="ARBA" id="ARBA00022840"/>
    </source>
</evidence>
<keyword evidence="3" id="KW-0805">Transcription regulation</keyword>
<evidence type="ECO:0000313" key="8">
    <source>
        <dbReference type="EMBL" id="CAE6745177.1"/>
    </source>
</evidence>
<accession>A0ABN7LDT7</accession>
<evidence type="ECO:0000256" key="3">
    <source>
        <dbReference type="ARBA" id="ARBA00023015"/>
    </source>
</evidence>
<comment type="caution">
    <text evidence="8">The sequence shown here is derived from an EMBL/GenBank/DDBJ whole genome shotgun (WGS) entry which is preliminary data.</text>
</comment>
<dbReference type="InterPro" id="IPR009057">
    <property type="entry name" value="Homeodomain-like_sf"/>
</dbReference>
<dbReference type="Pfam" id="PF13185">
    <property type="entry name" value="GAF_2"/>
    <property type="match status" value="1"/>
</dbReference>
<dbReference type="Pfam" id="PF00158">
    <property type="entry name" value="Sigma54_activat"/>
    <property type="match status" value="1"/>
</dbReference>
<dbReference type="InterPro" id="IPR025943">
    <property type="entry name" value="Sigma_54_int_dom_ATP-bd_2"/>
</dbReference>
<dbReference type="PANTHER" id="PTHR32071">
    <property type="entry name" value="TRANSCRIPTIONAL REGULATORY PROTEIN"/>
    <property type="match status" value="1"/>
</dbReference>
<dbReference type="SMART" id="SM00065">
    <property type="entry name" value="GAF"/>
    <property type="match status" value="1"/>
</dbReference>
<dbReference type="PROSITE" id="PS00688">
    <property type="entry name" value="SIGMA54_INTERACT_3"/>
    <property type="match status" value="1"/>
</dbReference>
<dbReference type="Gene3D" id="3.30.450.40">
    <property type="match status" value="1"/>
</dbReference>
<name>A0ABN7LDT7_9BACT</name>
<dbReference type="SUPFAM" id="SSF55781">
    <property type="entry name" value="GAF domain-like"/>
    <property type="match status" value="1"/>
</dbReference>
<dbReference type="PROSITE" id="PS00675">
    <property type="entry name" value="SIGMA54_INTERACT_1"/>
    <property type="match status" value="1"/>
</dbReference>
<dbReference type="EMBL" id="CAJNBJ010000010">
    <property type="protein sequence ID" value="CAE6745177.1"/>
    <property type="molecule type" value="Genomic_DNA"/>
</dbReference>
<dbReference type="SMART" id="SM00382">
    <property type="entry name" value="AAA"/>
    <property type="match status" value="1"/>
</dbReference>
<keyword evidence="5" id="KW-0010">Activator</keyword>
<keyword evidence="6" id="KW-0804">Transcription</keyword>
<dbReference type="InterPro" id="IPR003593">
    <property type="entry name" value="AAA+_ATPase"/>
</dbReference>
<dbReference type="Gene3D" id="1.10.8.60">
    <property type="match status" value="1"/>
</dbReference>
<dbReference type="Proteomes" id="UP000675880">
    <property type="component" value="Unassembled WGS sequence"/>
</dbReference>
<proteinExistence type="predicted"/>
<dbReference type="PANTHER" id="PTHR32071:SF117">
    <property type="entry name" value="PTS-DEPENDENT DIHYDROXYACETONE KINASE OPERON REGULATORY PROTEIN-RELATED"/>
    <property type="match status" value="1"/>
</dbReference>
<protein>
    <submittedName>
        <fullName evidence="8">Formate hydrogenlyase transcriptional activator</fullName>
    </submittedName>
</protein>
<keyword evidence="4" id="KW-0238">DNA-binding</keyword>
<dbReference type="InterPro" id="IPR027417">
    <property type="entry name" value="P-loop_NTPase"/>
</dbReference>
<dbReference type="InterPro" id="IPR025662">
    <property type="entry name" value="Sigma_54_int_dom_ATP-bd_1"/>
</dbReference>
<evidence type="ECO:0000259" key="7">
    <source>
        <dbReference type="PROSITE" id="PS50045"/>
    </source>
</evidence>
<dbReference type="Pfam" id="PF25601">
    <property type="entry name" value="AAA_lid_14"/>
    <property type="match status" value="1"/>
</dbReference>
<evidence type="ECO:0000256" key="6">
    <source>
        <dbReference type="ARBA" id="ARBA00023163"/>
    </source>
</evidence>
<keyword evidence="2" id="KW-0067">ATP-binding</keyword>
<keyword evidence="9" id="KW-1185">Reference proteome</keyword>
<dbReference type="PROSITE" id="PS50045">
    <property type="entry name" value="SIGMA54_INTERACT_4"/>
    <property type="match status" value="1"/>
</dbReference>
<reference evidence="8 9" key="1">
    <citation type="submission" date="2021-02" db="EMBL/GenBank/DDBJ databases">
        <authorList>
            <person name="Han P."/>
        </authorList>
    </citation>
    <scope>NUCLEOTIDE SEQUENCE [LARGE SCALE GENOMIC DNA]</scope>
    <source>
        <strain evidence="8">Candidatus Nitrospira sp. ZN2</strain>
    </source>
</reference>